<keyword evidence="3" id="KW-0732">Signal</keyword>
<evidence type="ECO:0000313" key="5">
    <source>
        <dbReference type="EMBL" id="SES80955.1"/>
    </source>
</evidence>
<feature type="region of interest" description="Disordered" evidence="2">
    <location>
        <begin position="386"/>
        <end position="406"/>
    </location>
</feature>
<dbReference type="Proteomes" id="UP000321514">
    <property type="component" value="Unassembled WGS sequence"/>
</dbReference>
<dbReference type="SUPFAM" id="SSF50985">
    <property type="entry name" value="RCC1/BLIP-II"/>
    <property type="match status" value="1"/>
</dbReference>
<dbReference type="PROSITE" id="PS50012">
    <property type="entry name" value="RCC1_3"/>
    <property type="match status" value="6"/>
</dbReference>
<dbReference type="Proteomes" id="UP000183760">
    <property type="component" value="Unassembled WGS sequence"/>
</dbReference>
<sequence length="406" mass="40933">MKRRVAPILLLLTALTGACLDPIRSAPTDGCLEDTEVCPEPDSEPRGVATKVTVGRQHACALVEGGGVRCWGGTGLVGDGTRALRASAVAVKGLSTGVLGVSAGADHTCAVLEGGTVRCWGDNASGQLGQASLSSSLEPLDVGGVGSNVLTVASGEAHTCALHAGGQVTCWGDNSRLQLGSSEVSERSYTPVEVRGLPANLTVLAAGAYHTCAATTAGEAWCWGDNAYGALGDGLAGVGLKSPPVRARSLALPVRALTAGKGHTCARVGDGAVECWGFNASGALGDDTALDSTVPVRPVGLTADMRQVRAGTDFTCALSAEGRVRCWGLNEAGQLGDGTRVHRAAPVDVSGLANEVMDLGTGVTSTCTVLRDGRVQCWGANAAGQLGDGTQTERAGPVEVQGLEAP</sequence>
<dbReference type="EMBL" id="FOIB01000001">
    <property type="protein sequence ID" value="SES80955.1"/>
    <property type="molecule type" value="Genomic_DNA"/>
</dbReference>
<feature type="chain" id="PRO_5022721915" evidence="3">
    <location>
        <begin position="21"/>
        <end position="406"/>
    </location>
</feature>
<dbReference type="PANTHER" id="PTHR22870">
    <property type="entry name" value="REGULATOR OF CHROMOSOME CONDENSATION"/>
    <property type="match status" value="1"/>
</dbReference>
<dbReference type="InterPro" id="IPR051210">
    <property type="entry name" value="Ub_ligase/GEF_domain"/>
</dbReference>
<evidence type="ECO:0000256" key="1">
    <source>
        <dbReference type="ARBA" id="ARBA00022737"/>
    </source>
</evidence>
<organism evidence="4 7">
    <name type="scientific">Myxococcus fulvus</name>
    <dbReference type="NCBI Taxonomy" id="33"/>
    <lineage>
        <taxon>Bacteria</taxon>
        <taxon>Pseudomonadati</taxon>
        <taxon>Myxococcota</taxon>
        <taxon>Myxococcia</taxon>
        <taxon>Myxococcales</taxon>
        <taxon>Cystobacterineae</taxon>
        <taxon>Myxococcaceae</taxon>
        <taxon>Myxococcus</taxon>
    </lineage>
</organism>
<keyword evidence="1" id="KW-0677">Repeat</keyword>
<dbReference type="AlphaFoldDB" id="A0A511T0S0"/>
<name>A0A511T0S0_MYXFU</name>
<dbReference type="PANTHER" id="PTHR22870:SF408">
    <property type="entry name" value="OS09G0560450 PROTEIN"/>
    <property type="match status" value="1"/>
</dbReference>
<reference evidence="5 6" key="1">
    <citation type="submission" date="2016-10" db="EMBL/GenBank/DDBJ databases">
        <authorList>
            <person name="Varghese N."/>
            <person name="Submissions S."/>
        </authorList>
    </citation>
    <scope>NUCLEOTIDE SEQUENCE [LARGE SCALE GENOMIC DNA]</scope>
    <source>
        <strain evidence="5 6">DSM 16525</strain>
    </source>
</reference>
<feature type="signal peptide" evidence="3">
    <location>
        <begin position="1"/>
        <end position="20"/>
    </location>
</feature>
<dbReference type="EMBL" id="BJXR01000025">
    <property type="protein sequence ID" value="GEN07754.1"/>
    <property type="molecule type" value="Genomic_DNA"/>
</dbReference>
<evidence type="ECO:0000256" key="2">
    <source>
        <dbReference type="SAM" id="MobiDB-lite"/>
    </source>
</evidence>
<evidence type="ECO:0000256" key="3">
    <source>
        <dbReference type="SAM" id="SignalP"/>
    </source>
</evidence>
<accession>A0A511T0S0</accession>
<evidence type="ECO:0000313" key="6">
    <source>
        <dbReference type="Proteomes" id="UP000183760"/>
    </source>
</evidence>
<gene>
    <name evidence="4" type="ORF">MFU01_27910</name>
    <name evidence="5" type="ORF">SAMN05443572_101221</name>
</gene>
<keyword evidence="6" id="KW-1185">Reference proteome</keyword>
<proteinExistence type="predicted"/>
<dbReference type="OrthoDB" id="9758365at2"/>
<evidence type="ECO:0000313" key="7">
    <source>
        <dbReference type="Proteomes" id="UP000321514"/>
    </source>
</evidence>
<dbReference type="RefSeq" id="WP_074948424.1">
    <property type="nucleotide sequence ID" value="NZ_BJXR01000025.1"/>
</dbReference>
<dbReference type="PRINTS" id="PR00633">
    <property type="entry name" value="RCCNDNSATION"/>
</dbReference>
<dbReference type="InterPro" id="IPR009091">
    <property type="entry name" value="RCC1/BLIP-II"/>
</dbReference>
<reference evidence="4 7" key="2">
    <citation type="submission" date="2019-07" db="EMBL/GenBank/DDBJ databases">
        <title>Whole genome shotgun sequence of Myxococcus fulvus NBRC 100333.</title>
        <authorList>
            <person name="Hosoyama A."/>
            <person name="Uohara A."/>
            <person name="Ohji S."/>
            <person name="Ichikawa N."/>
        </authorList>
    </citation>
    <scope>NUCLEOTIDE SEQUENCE [LARGE SCALE GENOMIC DNA]</scope>
    <source>
        <strain evidence="4 7">NBRC 100333</strain>
    </source>
</reference>
<protein>
    <submittedName>
        <fullName evidence="5">Alpha-tubulin suppressor</fullName>
    </submittedName>
</protein>
<dbReference type="Pfam" id="PF00415">
    <property type="entry name" value="RCC1"/>
    <property type="match status" value="1"/>
</dbReference>
<dbReference type="Pfam" id="PF13540">
    <property type="entry name" value="RCC1_2"/>
    <property type="match status" value="5"/>
</dbReference>
<evidence type="ECO:0000313" key="4">
    <source>
        <dbReference type="EMBL" id="GEN07754.1"/>
    </source>
</evidence>
<comment type="caution">
    <text evidence="4">The sequence shown here is derived from an EMBL/GenBank/DDBJ whole genome shotgun (WGS) entry which is preliminary data.</text>
</comment>
<dbReference type="PROSITE" id="PS51257">
    <property type="entry name" value="PROKAR_LIPOPROTEIN"/>
    <property type="match status" value="1"/>
</dbReference>
<dbReference type="Gene3D" id="2.130.10.30">
    <property type="entry name" value="Regulator of chromosome condensation 1/beta-lactamase-inhibitor protein II"/>
    <property type="match status" value="2"/>
</dbReference>
<dbReference type="InterPro" id="IPR000408">
    <property type="entry name" value="Reg_chr_condens"/>
</dbReference>